<dbReference type="EMBL" id="CP053069">
    <property type="protein sequence ID" value="QJR12467.1"/>
    <property type="molecule type" value="Genomic_DNA"/>
</dbReference>
<keyword evidence="3" id="KW-1185">Reference proteome</keyword>
<dbReference type="Proteomes" id="UP000501534">
    <property type="component" value="Chromosome"/>
</dbReference>
<sequence>MAVIAMTQEMATLGKDVALGVCEALGLQQVRHEVGDVVAGKMQVKKSLIRRIREGKAGTIEKWSADEKTISIFTADEVYDLALKGNVLIRGWGATLLLHSVPHIPCVQVCAPMDLRVKRLMERLQTDDEALARQEIKTDDAARAARMGEMFKIEWGDPTLYDLTLNTERVPIADCVDTVVRMAKSAAFQETPASRQKLADMALQARARAALRADDRTSDVEISIDVSGGRVALRGIVANDKERERVHAVIEGLAGVAGIDDELRTMAGGLYRFPSQLKDKG</sequence>
<feature type="domain" description="BON" evidence="1">
    <location>
        <begin position="199"/>
        <end position="267"/>
    </location>
</feature>
<keyword evidence="2" id="KW-0808">Transferase</keyword>
<dbReference type="RefSeq" id="WP_171094699.1">
    <property type="nucleotide sequence ID" value="NZ_CP053069.1"/>
</dbReference>
<dbReference type="GO" id="GO:0016301">
    <property type="term" value="F:kinase activity"/>
    <property type="evidence" value="ECO:0007669"/>
    <property type="project" value="UniProtKB-KW"/>
</dbReference>
<dbReference type="InterPro" id="IPR027417">
    <property type="entry name" value="P-loop_NTPase"/>
</dbReference>
<dbReference type="InterPro" id="IPR007055">
    <property type="entry name" value="BON_dom"/>
</dbReference>
<evidence type="ECO:0000313" key="2">
    <source>
        <dbReference type="EMBL" id="QJR12467.1"/>
    </source>
</evidence>
<dbReference type="SMART" id="SM00749">
    <property type="entry name" value="BON"/>
    <property type="match status" value="1"/>
</dbReference>
<accession>A0A6M4H3Q2</accession>
<name>A0A6M4H3Q2_9PROT</name>
<gene>
    <name evidence="2" type="primary">cmk_2</name>
    <name evidence="2" type="ORF">DSM104443_03553</name>
</gene>
<evidence type="ECO:0000313" key="3">
    <source>
        <dbReference type="Proteomes" id="UP000501534"/>
    </source>
</evidence>
<dbReference type="KEGG" id="uru:DSM104443_03553"/>
<reference evidence="2 3" key="1">
    <citation type="submission" date="2020-04" db="EMBL/GenBank/DDBJ databases">
        <title>Usitatibacter rugosus gen. nov., sp. nov. and Usitatibacter palustris sp. nov., novel members of Usitatibacteraceae fam. nov. within the order Nitrosomonadales isolated from soil.</title>
        <authorList>
            <person name="Huber K.J."/>
            <person name="Neumann-Schaal M."/>
            <person name="Geppert A."/>
            <person name="Luckner M."/>
            <person name="Wanner G."/>
            <person name="Overmann J."/>
        </authorList>
    </citation>
    <scope>NUCLEOTIDE SEQUENCE [LARGE SCALE GENOMIC DNA]</scope>
    <source>
        <strain evidence="2 3">0125_3</strain>
    </source>
</reference>
<protein>
    <submittedName>
        <fullName evidence="2">Cytidylate kinase</fullName>
        <ecNumber evidence="2">2.7.4.25</ecNumber>
    </submittedName>
</protein>
<dbReference type="InterPro" id="IPR014004">
    <property type="entry name" value="Transpt-assoc_nodulatn_dom_bac"/>
</dbReference>
<dbReference type="Gene3D" id="3.30.1340.30">
    <property type="match status" value="1"/>
</dbReference>
<dbReference type="Gene3D" id="3.40.50.300">
    <property type="entry name" value="P-loop containing nucleotide triphosphate hydrolases"/>
    <property type="match status" value="1"/>
</dbReference>
<organism evidence="2 3">
    <name type="scientific">Usitatibacter rugosus</name>
    <dbReference type="NCBI Taxonomy" id="2732067"/>
    <lineage>
        <taxon>Bacteria</taxon>
        <taxon>Pseudomonadati</taxon>
        <taxon>Pseudomonadota</taxon>
        <taxon>Betaproteobacteria</taxon>
        <taxon>Nitrosomonadales</taxon>
        <taxon>Usitatibacteraceae</taxon>
        <taxon>Usitatibacter</taxon>
    </lineage>
</organism>
<dbReference type="EC" id="2.7.4.25" evidence="2"/>
<evidence type="ECO:0000259" key="1">
    <source>
        <dbReference type="PROSITE" id="PS50914"/>
    </source>
</evidence>
<dbReference type="AlphaFoldDB" id="A0A6M4H3Q2"/>
<keyword evidence="2" id="KW-0418">Kinase</keyword>
<proteinExistence type="predicted"/>
<dbReference type="Pfam" id="PF04972">
    <property type="entry name" value="BON"/>
    <property type="match status" value="1"/>
</dbReference>
<dbReference type="Pfam" id="PF13189">
    <property type="entry name" value="Cytidylate_kin2"/>
    <property type="match status" value="1"/>
</dbReference>
<dbReference type="PROSITE" id="PS50914">
    <property type="entry name" value="BON"/>
    <property type="match status" value="1"/>
</dbReference>